<reference evidence="3" key="1">
    <citation type="submission" date="2020-02" db="EMBL/GenBank/DDBJ databases">
        <authorList>
            <person name="Meier V. D."/>
        </authorList>
    </citation>
    <scope>NUCLEOTIDE SEQUENCE</scope>
    <source>
        <strain evidence="3">AVDCRST_MAG85</strain>
    </source>
</reference>
<dbReference type="AlphaFoldDB" id="A0A6J4S2X0"/>
<feature type="chain" id="PRO_5027004459" evidence="2">
    <location>
        <begin position="30"/>
        <end position="171"/>
    </location>
</feature>
<feature type="compositionally biased region" description="Pro residues" evidence="1">
    <location>
        <begin position="67"/>
        <end position="85"/>
    </location>
</feature>
<keyword evidence="2" id="KW-0732">Signal</keyword>
<feature type="signal peptide" evidence="2">
    <location>
        <begin position="1"/>
        <end position="29"/>
    </location>
</feature>
<dbReference type="EMBL" id="CADCVT010000115">
    <property type="protein sequence ID" value="CAA9487460.1"/>
    <property type="molecule type" value="Genomic_DNA"/>
</dbReference>
<evidence type="ECO:0000256" key="1">
    <source>
        <dbReference type="SAM" id="MobiDB-lite"/>
    </source>
</evidence>
<organism evidence="3">
    <name type="scientific">uncultured Solirubrobacteraceae bacterium</name>
    <dbReference type="NCBI Taxonomy" id="1162706"/>
    <lineage>
        <taxon>Bacteria</taxon>
        <taxon>Bacillati</taxon>
        <taxon>Actinomycetota</taxon>
        <taxon>Thermoleophilia</taxon>
        <taxon>Solirubrobacterales</taxon>
        <taxon>Solirubrobacteraceae</taxon>
        <taxon>environmental samples</taxon>
    </lineage>
</organism>
<protein>
    <submittedName>
        <fullName evidence="3">Uncharacterized protein</fullName>
    </submittedName>
</protein>
<proteinExistence type="predicted"/>
<evidence type="ECO:0000256" key="2">
    <source>
        <dbReference type="SAM" id="SignalP"/>
    </source>
</evidence>
<accession>A0A6J4S2X0</accession>
<feature type="compositionally biased region" description="Pro residues" evidence="1">
    <location>
        <begin position="95"/>
        <end position="104"/>
    </location>
</feature>
<feature type="region of interest" description="Disordered" evidence="1">
    <location>
        <begin position="60"/>
        <end position="171"/>
    </location>
</feature>
<name>A0A6J4S2X0_9ACTN</name>
<evidence type="ECO:0000313" key="3">
    <source>
        <dbReference type="EMBL" id="CAA9487460.1"/>
    </source>
</evidence>
<sequence length="171" mass="18141">MPGPGTAARTFAVLLLVALALPAGTTAISEEEAAAAKRKRCEVVVFKRKGKTIRRCRLIRKVRRPSNTPPALTPSLPAVPAPAGPAPEAGGAPQPTTPEPPHSEPPGTSDPQSEPTRDPWFLTMQARDVGNGDFRLLPQPRDDPGGHALPQLQERGRNRARPPAARTVTPA</sequence>
<gene>
    <name evidence="3" type="ORF">AVDCRST_MAG85-1030</name>
</gene>
<feature type="compositionally biased region" description="Low complexity" evidence="1">
    <location>
        <begin position="161"/>
        <end position="171"/>
    </location>
</feature>